<dbReference type="SUPFAM" id="SSF103473">
    <property type="entry name" value="MFS general substrate transporter"/>
    <property type="match status" value="1"/>
</dbReference>
<evidence type="ECO:0000256" key="2">
    <source>
        <dbReference type="ARBA" id="ARBA00022448"/>
    </source>
</evidence>
<dbReference type="HOGENOM" id="CLU_001265_0_1_1"/>
<keyword evidence="3 6" id="KW-0812">Transmembrane</keyword>
<keyword evidence="2" id="KW-0813">Transport</keyword>
<proteinExistence type="predicted"/>
<keyword evidence="8" id="KW-1185">Reference proteome</keyword>
<evidence type="ECO:0000256" key="6">
    <source>
        <dbReference type="SAM" id="Phobius"/>
    </source>
</evidence>
<dbReference type="EMBL" id="KN847323">
    <property type="protein sequence ID" value="KIW49924.1"/>
    <property type="molecule type" value="Genomic_DNA"/>
</dbReference>
<gene>
    <name evidence="7" type="ORF">PV05_11557</name>
</gene>
<feature type="transmembrane region" description="Helical" evidence="6">
    <location>
        <begin position="129"/>
        <end position="149"/>
    </location>
</feature>
<keyword evidence="5 6" id="KW-0472">Membrane</keyword>
<feature type="transmembrane region" description="Helical" evidence="6">
    <location>
        <begin position="222"/>
        <end position="244"/>
    </location>
</feature>
<evidence type="ECO:0000256" key="3">
    <source>
        <dbReference type="ARBA" id="ARBA00022692"/>
    </source>
</evidence>
<feature type="transmembrane region" description="Helical" evidence="6">
    <location>
        <begin position="359"/>
        <end position="377"/>
    </location>
</feature>
<dbReference type="InterPro" id="IPR036259">
    <property type="entry name" value="MFS_trans_sf"/>
</dbReference>
<organism evidence="7 8">
    <name type="scientific">Exophiala xenobiotica</name>
    <dbReference type="NCBI Taxonomy" id="348802"/>
    <lineage>
        <taxon>Eukaryota</taxon>
        <taxon>Fungi</taxon>
        <taxon>Dikarya</taxon>
        <taxon>Ascomycota</taxon>
        <taxon>Pezizomycotina</taxon>
        <taxon>Eurotiomycetes</taxon>
        <taxon>Chaetothyriomycetidae</taxon>
        <taxon>Chaetothyriales</taxon>
        <taxon>Herpotrichiellaceae</taxon>
        <taxon>Exophiala</taxon>
    </lineage>
</organism>
<dbReference type="Proteomes" id="UP000054342">
    <property type="component" value="Unassembled WGS sequence"/>
</dbReference>
<evidence type="ECO:0000313" key="7">
    <source>
        <dbReference type="EMBL" id="KIW49924.1"/>
    </source>
</evidence>
<dbReference type="RefSeq" id="XP_013310508.1">
    <property type="nucleotide sequence ID" value="XM_013455054.1"/>
</dbReference>
<dbReference type="Pfam" id="PF07690">
    <property type="entry name" value="MFS_1"/>
    <property type="match status" value="1"/>
</dbReference>
<evidence type="ECO:0008006" key="9">
    <source>
        <dbReference type="Google" id="ProtNLM"/>
    </source>
</evidence>
<evidence type="ECO:0000256" key="5">
    <source>
        <dbReference type="ARBA" id="ARBA00023136"/>
    </source>
</evidence>
<feature type="transmembrane region" description="Helical" evidence="6">
    <location>
        <begin position="155"/>
        <end position="177"/>
    </location>
</feature>
<accession>A0A0D2EQ81</accession>
<dbReference type="PANTHER" id="PTHR43791">
    <property type="entry name" value="PERMEASE-RELATED"/>
    <property type="match status" value="1"/>
</dbReference>
<evidence type="ECO:0000256" key="1">
    <source>
        <dbReference type="ARBA" id="ARBA00004141"/>
    </source>
</evidence>
<dbReference type="AlphaFoldDB" id="A0A0D2EQ81"/>
<dbReference type="Gene3D" id="1.20.1250.20">
    <property type="entry name" value="MFS general substrate transporter like domains"/>
    <property type="match status" value="1"/>
</dbReference>
<feature type="transmembrane region" description="Helical" evidence="6">
    <location>
        <begin position="99"/>
        <end position="122"/>
    </location>
</feature>
<keyword evidence="4 6" id="KW-1133">Transmembrane helix</keyword>
<evidence type="ECO:0000256" key="4">
    <source>
        <dbReference type="ARBA" id="ARBA00022989"/>
    </source>
</evidence>
<dbReference type="GeneID" id="25333465"/>
<evidence type="ECO:0000313" key="8">
    <source>
        <dbReference type="Proteomes" id="UP000054342"/>
    </source>
</evidence>
<sequence>MASDSLSDARASDKIAEELVAEELVEQVNIHGEKILDDDRPFGDAGGRNQRERALLRKQDLMIMPLMTLSYMFSYLDRAQIGNARIMGLQKYLKLDNSQYYNCLMIYFVGFAVAELPCALLLRKISANYVYGPAVILFGIVTSFISVSGSYAGLMVLRLLLGIGEAVITTGFLYLNLWYRRDELAWRSGWFFASSAVAGLFSGLVAWAVAKDLEGVDGRHAWQWLFLVEGIPTIALGIMVWLLLPRLPDQLIKNPFLTFRNRGERELILRRMIERKSYSSTTTKNDADVKIDFRQIFAALKDMKTWFGALLMAGRSDTQHVALIAGCCFVASGSTPAVPIAAAWVTSIHAGYTKKSTMFTINMFFVEGYAIIATQIYDTPPRFLKGHGVTLGLVGLATICTVLLYFHLYHENKKRDAVARQLDERGEVHPLASKSLEEVYDFHPAFRYWL</sequence>
<dbReference type="PANTHER" id="PTHR43791:SF36">
    <property type="entry name" value="TRANSPORTER, PUTATIVE (AFU_ORTHOLOGUE AFUA_6G08340)-RELATED"/>
    <property type="match status" value="1"/>
</dbReference>
<dbReference type="InterPro" id="IPR011701">
    <property type="entry name" value="MFS"/>
</dbReference>
<dbReference type="OrthoDB" id="2985014at2759"/>
<feature type="transmembrane region" description="Helical" evidence="6">
    <location>
        <begin position="189"/>
        <end position="210"/>
    </location>
</feature>
<name>A0A0D2EQ81_9EURO</name>
<reference evidence="7 8" key="1">
    <citation type="submission" date="2015-01" db="EMBL/GenBank/DDBJ databases">
        <title>The Genome Sequence of Exophiala xenobiotica CBS118157.</title>
        <authorList>
            <consortium name="The Broad Institute Genomics Platform"/>
            <person name="Cuomo C."/>
            <person name="de Hoog S."/>
            <person name="Gorbushina A."/>
            <person name="Stielow B."/>
            <person name="Teixiera M."/>
            <person name="Abouelleil A."/>
            <person name="Chapman S.B."/>
            <person name="Priest M."/>
            <person name="Young S.K."/>
            <person name="Wortman J."/>
            <person name="Nusbaum C."/>
            <person name="Birren B."/>
        </authorList>
    </citation>
    <scope>NUCLEOTIDE SEQUENCE [LARGE SCALE GENOMIC DNA]</scope>
    <source>
        <strain evidence="7 8">CBS 118157</strain>
    </source>
</reference>
<dbReference type="GO" id="GO:0016020">
    <property type="term" value="C:membrane"/>
    <property type="evidence" value="ECO:0007669"/>
    <property type="project" value="UniProtKB-SubCell"/>
</dbReference>
<feature type="transmembrane region" description="Helical" evidence="6">
    <location>
        <begin position="389"/>
        <end position="408"/>
    </location>
</feature>
<protein>
    <recommendedName>
        <fullName evidence="9">Major facilitator superfamily (MFS) profile domain-containing protein</fullName>
    </recommendedName>
</protein>
<dbReference type="GO" id="GO:0022857">
    <property type="term" value="F:transmembrane transporter activity"/>
    <property type="evidence" value="ECO:0007669"/>
    <property type="project" value="InterPro"/>
</dbReference>
<comment type="subcellular location">
    <subcellularLocation>
        <location evidence="1">Membrane</location>
        <topology evidence="1">Multi-pass membrane protein</topology>
    </subcellularLocation>
</comment>